<feature type="compositionally biased region" description="Acidic residues" evidence="10">
    <location>
        <begin position="297"/>
        <end position="310"/>
    </location>
</feature>
<feature type="region of interest" description="Disordered" evidence="10">
    <location>
        <begin position="397"/>
        <end position="435"/>
    </location>
</feature>
<evidence type="ECO:0000256" key="2">
    <source>
        <dbReference type="ARBA" id="ARBA00022527"/>
    </source>
</evidence>
<feature type="domain" description="PASTA" evidence="13">
    <location>
        <begin position="426"/>
        <end position="492"/>
    </location>
</feature>
<keyword evidence="5 14" id="KW-0418">Kinase</keyword>
<dbReference type="Pfam" id="PF00069">
    <property type="entry name" value="Pkinase"/>
    <property type="match status" value="1"/>
</dbReference>
<evidence type="ECO:0000313" key="15">
    <source>
        <dbReference type="Proteomes" id="UP000469424"/>
    </source>
</evidence>
<keyword evidence="3" id="KW-0808">Transferase</keyword>
<dbReference type="RefSeq" id="WP_154554703.1">
    <property type="nucleotide sequence ID" value="NZ_VUNA01000014.1"/>
</dbReference>
<feature type="transmembrane region" description="Helical" evidence="11">
    <location>
        <begin position="335"/>
        <end position="358"/>
    </location>
</feature>
<dbReference type="SUPFAM" id="SSF56112">
    <property type="entry name" value="Protein kinase-like (PK-like)"/>
    <property type="match status" value="1"/>
</dbReference>
<feature type="compositionally biased region" description="Basic residues" evidence="10">
    <location>
        <begin position="314"/>
        <end position="326"/>
    </location>
</feature>
<dbReference type="SMART" id="SM00220">
    <property type="entry name" value="S_TKc"/>
    <property type="match status" value="1"/>
</dbReference>
<name>A0A6N7XNN1_9FIRM</name>
<evidence type="ECO:0000256" key="6">
    <source>
        <dbReference type="ARBA" id="ARBA00022840"/>
    </source>
</evidence>
<proteinExistence type="predicted"/>
<keyword evidence="6 9" id="KW-0067">ATP-binding</keyword>
<feature type="domain" description="PASTA" evidence="13">
    <location>
        <begin position="361"/>
        <end position="425"/>
    </location>
</feature>
<dbReference type="InterPro" id="IPR011009">
    <property type="entry name" value="Kinase-like_dom_sf"/>
</dbReference>
<accession>A0A6N7XNN1</accession>
<evidence type="ECO:0000313" key="14">
    <source>
        <dbReference type="EMBL" id="MST71141.1"/>
    </source>
</evidence>
<comment type="catalytic activity">
    <reaction evidence="7">
        <text>L-threonyl-[protein] + ATP = O-phospho-L-threonyl-[protein] + ADP + H(+)</text>
        <dbReference type="Rhea" id="RHEA:46608"/>
        <dbReference type="Rhea" id="RHEA-COMP:11060"/>
        <dbReference type="Rhea" id="RHEA-COMP:11605"/>
        <dbReference type="ChEBI" id="CHEBI:15378"/>
        <dbReference type="ChEBI" id="CHEBI:30013"/>
        <dbReference type="ChEBI" id="CHEBI:30616"/>
        <dbReference type="ChEBI" id="CHEBI:61977"/>
        <dbReference type="ChEBI" id="CHEBI:456216"/>
        <dbReference type="EC" id="2.7.11.1"/>
    </reaction>
</comment>
<sequence length="592" mass="64827">MSNRLLAGRYELLEKIGDGGMAVVYKAKDKLLNRFIAIKILRPEFTKDPTFVENFKRESQSAAGLAHQNIVGVYDVGREGNINYIVMELVEGQTLNEIIAKEAPMDYRRVIEITKQVAAALRVAHRNKIIHRDVKPHNIMVTTDGIVKLADFGIAKAVNDATMSTGSKIIGSVHYFSPEQARGNYVDERSDIYSLGIVMYEMLTGQVPFDGDNPVTIALKHINEEITPPSQLVDGIPPALEQCVLKATSKFQTNRYSSADELIEELNNIEFVTRMVGNSIFNEASEQVEQSRKGQTDEDEDYEDEDDDESYDRKSRKKRKKPKKKLTKAQKKRRILIAIAAVLAVGLGVAVAGFNGLFSGQKDVPDLYGMTVKQAKKEVEAAGFKLKEGKEVYSNDYSKGQIAEQDPESGSKAKKGSSITVHVSKGPQAGTVPNLVGHNESEAEEMLKSSDYELGTIKQQTSTEAAGTIISQDPSGGEEADHGTQVNIVVSDGKGVQKSTVPSITGRTLTEAKQALRSAGFKVGKVTYEESNAYGSGYVMWQQYAANTELNKGTKIDIEVSKGAPKTNDNKKPNKKPSNTDSDDNGSNSVDD</sequence>
<feature type="region of interest" description="Disordered" evidence="10">
    <location>
        <begin position="553"/>
        <end position="592"/>
    </location>
</feature>
<evidence type="ECO:0000256" key="11">
    <source>
        <dbReference type="SAM" id="Phobius"/>
    </source>
</evidence>
<keyword evidence="2" id="KW-0723">Serine/threonine-protein kinase</keyword>
<feature type="compositionally biased region" description="Low complexity" evidence="10">
    <location>
        <begin position="576"/>
        <end position="592"/>
    </location>
</feature>
<organism evidence="14 15">
    <name type="scientific">Mogibacterium kristiansenii</name>
    <dbReference type="NCBI Taxonomy" id="2606708"/>
    <lineage>
        <taxon>Bacteria</taxon>
        <taxon>Bacillati</taxon>
        <taxon>Bacillota</taxon>
        <taxon>Clostridia</taxon>
        <taxon>Peptostreptococcales</taxon>
        <taxon>Anaerovoracaceae</taxon>
        <taxon>Mogibacterium</taxon>
    </lineage>
</organism>
<dbReference type="InterPro" id="IPR000719">
    <property type="entry name" value="Prot_kinase_dom"/>
</dbReference>
<evidence type="ECO:0000256" key="7">
    <source>
        <dbReference type="ARBA" id="ARBA00047899"/>
    </source>
</evidence>
<dbReference type="Gene3D" id="1.10.510.10">
    <property type="entry name" value="Transferase(Phosphotransferase) domain 1"/>
    <property type="match status" value="1"/>
</dbReference>
<dbReference type="PROSITE" id="PS00108">
    <property type="entry name" value="PROTEIN_KINASE_ST"/>
    <property type="match status" value="1"/>
</dbReference>
<dbReference type="PROSITE" id="PS00107">
    <property type="entry name" value="PROTEIN_KINASE_ATP"/>
    <property type="match status" value="1"/>
</dbReference>
<feature type="region of interest" description="Disordered" evidence="10">
    <location>
        <begin position="283"/>
        <end position="326"/>
    </location>
</feature>
<dbReference type="PROSITE" id="PS51178">
    <property type="entry name" value="PASTA"/>
    <property type="match status" value="3"/>
</dbReference>
<dbReference type="GO" id="GO:0005524">
    <property type="term" value="F:ATP binding"/>
    <property type="evidence" value="ECO:0007669"/>
    <property type="project" value="UniProtKB-UniRule"/>
</dbReference>
<dbReference type="EC" id="2.7.11.1" evidence="1"/>
<dbReference type="Proteomes" id="UP000469424">
    <property type="component" value="Unassembled WGS sequence"/>
</dbReference>
<evidence type="ECO:0000256" key="1">
    <source>
        <dbReference type="ARBA" id="ARBA00012513"/>
    </source>
</evidence>
<evidence type="ECO:0000256" key="3">
    <source>
        <dbReference type="ARBA" id="ARBA00022679"/>
    </source>
</evidence>
<dbReference type="GO" id="GO:0004674">
    <property type="term" value="F:protein serine/threonine kinase activity"/>
    <property type="evidence" value="ECO:0007669"/>
    <property type="project" value="UniProtKB-KW"/>
</dbReference>
<dbReference type="FunFam" id="1.10.510.10:FF:000021">
    <property type="entry name" value="Serine/threonine protein kinase"/>
    <property type="match status" value="1"/>
</dbReference>
<dbReference type="FunFam" id="3.30.200.20:FF:000035">
    <property type="entry name" value="Serine/threonine protein kinase Stk1"/>
    <property type="match status" value="1"/>
</dbReference>
<feature type="domain" description="Protein kinase" evidence="12">
    <location>
        <begin position="10"/>
        <end position="288"/>
    </location>
</feature>
<protein>
    <recommendedName>
        <fullName evidence="1">non-specific serine/threonine protein kinase</fullName>
        <ecNumber evidence="1">2.7.11.1</ecNumber>
    </recommendedName>
</protein>
<dbReference type="Gene3D" id="3.30.10.20">
    <property type="match status" value="3"/>
</dbReference>
<comment type="caution">
    <text evidence="14">The sequence shown here is derived from an EMBL/GenBank/DDBJ whole genome shotgun (WGS) entry which is preliminary data.</text>
</comment>
<dbReference type="InterPro" id="IPR017441">
    <property type="entry name" value="Protein_kinase_ATP_BS"/>
</dbReference>
<dbReference type="AlphaFoldDB" id="A0A6N7XNN1"/>
<comment type="catalytic activity">
    <reaction evidence="8">
        <text>L-seryl-[protein] + ATP = O-phospho-L-seryl-[protein] + ADP + H(+)</text>
        <dbReference type="Rhea" id="RHEA:17989"/>
        <dbReference type="Rhea" id="RHEA-COMP:9863"/>
        <dbReference type="Rhea" id="RHEA-COMP:11604"/>
        <dbReference type="ChEBI" id="CHEBI:15378"/>
        <dbReference type="ChEBI" id="CHEBI:29999"/>
        <dbReference type="ChEBI" id="CHEBI:30616"/>
        <dbReference type="ChEBI" id="CHEBI:83421"/>
        <dbReference type="ChEBI" id="CHEBI:456216"/>
        <dbReference type="EC" id="2.7.11.1"/>
    </reaction>
</comment>
<evidence type="ECO:0000256" key="4">
    <source>
        <dbReference type="ARBA" id="ARBA00022741"/>
    </source>
</evidence>
<dbReference type="Gene3D" id="3.30.200.20">
    <property type="entry name" value="Phosphorylase Kinase, domain 1"/>
    <property type="match status" value="1"/>
</dbReference>
<evidence type="ECO:0000256" key="9">
    <source>
        <dbReference type="PROSITE-ProRule" id="PRU10141"/>
    </source>
</evidence>
<dbReference type="EMBL" id="VUNA01000014">
    <property type="protein sequence ID" value="MST71141.1"/>
    <property type="molecule type" value="Genomic_DNA"/>
</dbReference>
<evidence type="ECO:0000256" key="8">
    <source>
        <dbReference type="ARBA" id="ARBA00048679"/>
    </source>
</evidence>
<evidence type="ECO:0000256" key="10">
    <source>
        <dbReference type="SAM" id="MobiDB-lite"/>
    </source>
</evidence>
<dbReference type="PANTHER" id="PTHR43289">
    <property type="entry name" value="MITOGEN-ACTIVATED PROTEIN KINASE KINASE KINASE 20-RELATED"/>
    <property type="match status" value="1"/>
</dbReference>
<evidence type="ECO:0000259" key="12">
    <source>
        <dbReference type="PROSITE" id="PS50011"/>
    </source>
</evidence>
<dbReference type="InterPro" id="IPR008271">
    <property type="entry name" value="Ser/Thr_kinase_AS"/>
</dbReference>
<reference evidence="14 15" key="1">
    <citation type="submission" date="2019-08" db="EMBL/GenBank/DDBJ databases">
        <title>In-depth cultivation of the pig gut microbiome towards novel bacterial diversity and tailored functional studies.</title>
        <authorList>
            <person name="Wylensek D."/>
            <person name="Hitch T.C.A."/>
            <person name="Clavel T."/>
        </authorList>
    </citation>
    <scope>NUCLEOTIDE SEQUENCE [LARGE SCALE GENOMIC DNA]</scope>
    <source>
        <strain evidence="14 15">WCA-MUC-591-APC-4B</strain>
    </source>
</reference>
<evidence type="ECO:0000259" key="13">
    <source>
        <dbReference type="PROSITE" id="PS51178"/>
    </source>
</evidence>
<keyword evidence="11" id="KW-0812">Transmembrane</keyword>
<keyword evidence="4 9" id="KW-0547">Nucleotide-binding</keyword>
<dbReference type="InterPro" id="IPR005543">
    <property type="entry name" value="PASTA_dom"/>
</dbReference>
<gene>
    <name evidence="14" type="primary">pknB</name>
    <name evidence="14" type="ORF">FYJ65_07410</name>
</gene>
<evidence type="ECO:0000256" key="5">
    <source>
        <dbReference type="ARBA" id="ARBA00022777"/>
    </source>
</evidence>
<dbReference type="Pfam" id="PF03793">
    <property type="entry name" value="PASTA"/>
    <property type="match status" value="3"/>
</dbReference>
<dbReference type="CDD" id="cd06577">
    <property type="entry name" value="PASTA_pknB"/>
    <property type="match status" value="3"/>
</dbReference>
<keyword evidence="11" id="KW-1133">Transmembrane helix</keyword>
<dbReference type="SMART" id="SM00740">
    <property type="entry name" value="PASTA"/>
    <property type="match status" value="3"/>
</dbReference>
<feature type="domain" description="PASTA" evidence="13">
    <location>
        <begin position="495"/>
        <end position="562"/>
    </location>
</feature>
<dbReference type="PANTHER" id="PTHR43289:SF34">
    <property type="entry name" value="SERINE_THREONINE-PROTEIN KINASE YBDM-RELATED"/>
    <property type="match status" value="1"/>
</dbReference>
<dbReference type="SUPFAM" id="SSF54184">
    <property type="entry name" value="Penicillin-binding protein 2x (pbp-2x), c-terminal domain"/>
    <property type="match status" value="1"/>
</dbReference>
<dbReference type="NCBIfam" id="NF033483">
    <property type="entry name" value="PknB_PASTA_kin"/>
    <property type="match status" value="1"/>
</dbReference>
<keyword evidence="11" id="KW-0472">Membrane</keyword>
<dbReference type="PROSITE" id="PS50011">
    <property type="entry name" value="PROTEIN_KINASE_DOM"/>
    <property type="match status" value="1"/>
</dbReference>
<keyword evidence="15" id="KW-1185">Reference proteome</keyword>
<dbReference type="CDD" id="cd14014">
    <property type="entry name" value="STKc_PknB_like"/>
    <property type="match status" value="1"/>
</dbReference>
<feature type="binding site" evidence="9">
    <location>
        <position position="39"/>
    </location>
    <ligand>
        <name>ATP</name>
        <dbReference type="ChEBI" id="CHEBI:30616"/>
    </ligand>
</feature>